<evidence type="ECO:0000313" key="1">
    <source>
        <dbReference type="EMBL" id="NKE69851.1"/>
    </source>
</evidence>
<reference evidence="1 2" key="1">
    <citation type="journal article" date="2020" name="Nature">
        <title>Bacterial chemolithoautotrophy via manganese oxidation.</title>
        <authorList>
            <person name="Yu H."/>
            <person name="Leadbetter J.R."/>
        </authorList>
    </citation>
    <scope>NUCLEOTIDE SEQUENCE [LARGE SCALE GENOMIC DNA]</scope>
    <source>
        <strain evidence="1 2">Mn-1</strain>
    </source>
</reference>
<dbReference type="AlphaFoldDB" id="A0A7X6I9N1"/>
<gene>
    <name evidence="1" type="ORF">MNODULE_03700</name>
</gene>
<sequence length="160" mass="17992">MKAISIKEPWATRILNEGKTIETRTWATKYRGPLILCASASPKGPLAGHSFAITNLVECRPMVPEDEAEAQCIYLPGLYSWIFKDVKSIHRVPVKGKLGFFDLEFNGTKVLSRTACSKRFFRDEVEAAVGLMAAQKRKNAREKRYYRCSGCNGYHLTSQG</sequence>
<proteinExistence type="predicted"/>
<evidence type="ECO:0000313" key="2">
    <source>
        <dbReference type="Proteomes" id="UP000534783"/>
    </source>
</evidence>
<name>A0A7X6I9N1_9BACT</name>
<organism evidence="1 2">
    <name type="scientific">Candidatus Manganitrophus noduliformans</name>
    <dbReference type="NCBI Taxonomy" id="2606439"/>
    <lineage>
        <taxon>Bacteria</taxon>
        <taxon>Pseudomonadati</taxon>
        <taxon>Nitrospirota</taxon>
        <taxon>Nitrospiria</taxon>
        <taxon>Candidatus Troglogloeales</taxon>
        <taxon>Candidatus Manganitrophaceae</taxon>
        <taxon>Candidatus Manganitrophus</taxon>
    </lineage>
</organism>
<protein>
    <submittedName>
        <fullName evidence="1">ASCH domain-containing protein</fullName>
    </submittedName>
</protein>
<keyword evidence="2" id="KW-1185">Reference proteome</keyword>
<dbReference type="EMBL" id="VTOW01000001">
    <property type="protein sequence ID" value="NKE69851.1"/>
    <property type="molecule type" value="Genomic_DNA"/>
</dbReference>
<dbReference type="SUPFAM" id="SSF88697">
    <property type="entry name" value="PUA domain-like"/>
    <property type="match status" value="1"/>
</dbReference>
<dbReference type="Proteomes" id="UP000534783">
    <property type="component" value="Unassembled WGS sequence"/>
</dbReference>
<dbReference type="Gene3D" id="2.30.130.30">
    <property type="entry name" value="Hypothetical protein"/>
    <property type="match status" value="1"/>
</dbReference>
<dbReference type="RefSeq" id="WP_168058134.1">
    <property type="nucleotide sequence ID" value="NZ_VTOW01000001.1"/>
</dbReference>
<dbReference type="InterPro" id="IPR015947">
    <property type="entry name" value="PUA-like_sf"/>
</dbReference>
<accession>A0A7X6I9N1</accession>
<comment type="caution">
    <text evidence="1">The sequence shown here is derived from an EMBL/GenBank/DDBJ whole genome shotgun (WGS) entry which is preliminary data.</text>
</comment>